<protein>
    <submittedName>
        <fullName evidence="1">Uncharacterized protein</fullName>
    </submittedName>
</protein>
<dbReference type="KEGG" id="rof:AAGW17_03195"/>
<gene>
    <name evidence="1" type="ORF">AAGW17_03195</name>
</gene>
<dbReference type="RefSeq" id="WP_347938619.1">
    <property type="nucleotide sequence ID" value="NZ_CP157197.1"/>
</dbReference>
<dbReference type="AlphaFoldDB" id="A0AAU7BXY6"/>
<reference evidence="1" key="1">
    <citation type="submission" date="2024-05" db="EMBL/GenBank/DDBJ databases">
        <title>Characterization of a novel Rickettsia species. (Rickettsia oklahomia sp. nov.) from Amblyomma americanum ticks.</title>
        <authorList>
            <person name="Korla P.K."/>
            <person name="Karounos M."/>
            <person name="Wilson J.M."/>
            <person name="Little S.E."/>
            <person name="Qurollo B.A."/>
        </authorList>
    </citation>
    <scope>NUCLEOTIDE SEQUENCE</scope>
    <source>
        <strain evidence="1">Oklahoma-10</strain>
    </source>
</reference>
<dbReference type="EMBL" id="CP157197">
    <property type="protein sequence ID" value="XBG65989.1"/>
    <property type="molecule type" value="Genomic_DNA"/>
</dbReference>
<organism evidence="1">
    <name type="scientific">Rickettsia oklahomensis</name>
    <dbReference type="NCBI Taxonomy" id="3141789"/>
    <lineage>
        <taxon>Bacteria</taxon>
        <taxon>Pseudomonadati</taxon>
        <taxon>Pseudomonadota</taxon>
        <taxon>Alphaproteobacteria</taxon>
        <taxon>Rickettsiales</taxon>
        <taxon>Rickettsiaceae</taxon>
        <taxon>Rickettsieae</taxon>
        <taxon>Rickettsia</taxon>
        <taxon>belli group</taxon>
    </lineage>
</organism>
<name>A0AAU7BXY6_9RICK</name>
<evidence type="ECO:0000313" key="1">
    <source>
        <dbReference type="EMBL" id="XBG65989.1"/>
    </source>
</evidence>
<sequence length="50" mass="5787">MSIHPPWLELSERLGFHFCKNGNPKWIVIPQFNSNIQLKILLLDNTGKVV</sequence>
<accession>A0AAU7BXY6</accession>
<proteinExistence type="predicted"/>